<dbReference type="EMBL" id="KV749987">
    <property type="protein sequence ID" value="OCL06752.1"/>
    <property type="molecule type" value="Genomic_DNA"/>
</dbReference>
<evidence type="ECO:0000313" key="2">
    <source>
        <dbReference type="Proteomes" id="UP000250140"/>
    </source>
</evidence>
<sequence length="521" mass="59088">MEAIKSVLGRDNDNLQPLSFVPNSRRQIFRPLTTQVEQDGEHEENTGSDAILSWSGELSLFQRFTVVECHETLHKTFSSSIRKEIQKQMISELKKMAGSSILSRNTQASAALSVSQCLTIGFDSVYNTDDIIFWLRYALTLGCPFTFQWCPRICDALCPDAPWLSQVRCLNVIDPGIRELNQSYLASCIRRERLTGWRVVPSNTAQDQQWGSISHATIFKSCLSVEVANFLREALVGDNILLEFDLEFNPPKSSEVVSPQGFTLVHCACLGGHLSTLRLLLGMGYSATQPTIHGITPLHLCIFFAECDIEVAVHLLLECGPNSRETTSVIYWLDCDLTLSGSLLSWAISTRNLKLVKILLPKYVKDRPADIRRALGNYYWEILDEILRTSPSEENLWDIYLFNFEQLPYGHWIAHGSDRFSLIDRTLEVVQRHNLIPIGESRNATGCLTAMMGRANTKEHFHHIKRLLEIMTASQIKSVNGFQGSPLIIAIMRAKKNTMWIQVFKALLVKYTVEELHRIRL</sequence>
<dbReference type="InterPro" id="IPR002110">
    <property type="entry name" value="Ankyrin_rpt"/>
</dbReference>
<accession>A0A8E2JRH7</accession>
<name>A0A8E2JRH7_9PEZI</name>
<proteinExistence type="predicted"/>
<gene>
    <name evidence="1" type="ORF">AOQ84DRAFT_378317</name>
</gene>
<keyword evidence="2" id="KW-1185">Reference proteome</keyword>
<dbReference type="SUPFAM" id="SSF48403">
    <property type="entry name" value="Ankyrin repeat"/>
    <property type="match status" value="1"/>
</dbReference>
<dbReference type="AlphaFoldDB" id="A0A8E2JRH7"/>
<dbReference type="OrthoDB" id="3946338at2759"/>
<reference evidence="1 2" key="1">
    <citation type="journal article" date="2016" name="Nat. Commun.">
        <title>Ectomycorrhizal ecology is imprinted in the genome of the dominant symbiotic fungus Cenococcum geophilum.</title>
        <authorList>
            <consortium name="DOE Joint Genome Institute"/>
            <person name="Peter M."/>
            <person name="Kohler A."/>
            <person name="Ohm R.A."/>
            <person name="Kuo A."/>
            <person name="Krutzmann J."/>
            <person name="Morin E."/>
            <person name="Arend M."/>
            <person name="Barry K.W."/>
            <person name="Binder M."/>
            <person name="Choi C."/>
            <person name="Clum A."/>
            <person name="Copeland A."/>
            <person name="Grisel N."/>
            <person name="Haridas S."/>
            <person name="Kipfer T."/>
            <person name="LaButti K."/>
            <person name="Lindquist E."/>
            <person name="Lipzen A."/>
            <person name="Maire R."/>
            <person name="Meier B."/>
            <person name="Mihaltcheva S."/>
            <person name="Molinier V."/>
            <person name="Murat C."/>
            <person name="Poggeler S."/>
            <person name="Quandt C.A."/>
            <person name="Sperisen C."/>
            <person name="Tritt A."/>
            <person name="Tisserant E."/>
            <person name="Crous P.W."/>
            <person name="Henrissat B."/>
            <person name="Nehls U."/>
            <person name="Egli S."/>
            <person name="Spatafora J.W."/>
            <person name="Grigoriev I.V."/>
            <person name="Martin F.M."/>
        </authorList>
    </citation>
    <scope>NUCLEOTIDE SEQUENCE [LARGE SCALE GENOMIC DNA]</scope>
    <source>
        <strain evidence="1 2">CBS 207.34</strain>
    </source>
</reference>
<dbReference type="Gene3D" id="1.25.40.20">
    <property type="entry name" value="Ankyrin repeat-containing domain"/>
    <property type="match status" value="1"/>
</dbReference>
<evidence type="ECO:0008006" key="3">
    <source>
        <dbReference type="Google" id="ProtNLM"/>
    </source>
</evidence>
<evidence type="ECO:0000313" key="1">
    <source>
        <dbReference type="EMBL" id="OCL06752.1"/>
    </source>
</evidence>
<dbReference type="SMART" id="SM00248">
    <property type="entry name" value="ANK"/>
    <property type="match status" value="3"/>
</dbReference>
<organism evidence="1 2">
    <name type="scientific">Glonium stellatum</name>
    <dbReference type="NCBI Taxonomy" id="574774"/>
    <lineage>
        <taxon>Eukaryota</taxon>
        <taxon>Fungi</taxon>
        <taxon>Dikarya</taxon>
        <taxon>Ascomycota</taxon>
        <taxon>Pezizomycotina</taxon>
        <taxon>Dothideomycetes</taxon>
        <taxon>Pleosporomycetidae</taxon>
        <taxon>Gloniales</taxon>
        <taxon>Gloniaceae</taxon>
        <taxon>Glonium</taxon>
    </lineage>
</organism>
<dbReference type="Proteomes" id="UP000250140">
    <property type="component" value="Unassembled WGS sequence"/>
</dbReference>
<protein>
    <recommendedName>
        <fullName evidence="3">Ankyrin repeat protein</fullName>
    </recommendedName>
</protein>
<dbReference type="InterPro" id="IPR036770">
    <property type="entry name" value="Ankyrin_rpt-contain_sf"/>
</dbReference>